<keyword evidence="8" id="KW-0969">Cilium</keyword>
<feature type="region of interest" description="Disordered" evidence="15">
    <location>
        <begin position="526"/>
        <end position="551"/>
    </location>
</feature>
<dbReference type="PANTHER" id="PTHR19265">
    <property type="entry name" value="MEIOSIS-SPECIFIC NUCLEAR STRUCTURAL PROTEIN 1"/>
    <property type="match status" value="1"/>
</dbReference>
<keyword evidence="9" id="KW-0206">Cytoskeleton</keyword>
<sequence>MTTGKQPRMTAAYVDQLMVQRRVDERSHNDLRRYNHEVNILSHAAANEQRMTFQRRANESARFAAEQMMEEQIEAQEDAQRTHERLQDQNSRLAEEIQRRRAEPLEGPCQRPPAAMRSHYLIDKCTVLNMRQTVRREVEVQRICSESDELRGLEQTLKLAYLNRERAAQYEEKQLVRRLQEDVEQAIADKMEHDRQEALRAEAMKAALRRDMAAEQRESLQKQVDERQQLMEEAARVYLTAVSCAHNMTQEAERDRQMVAAIVAAVEREDRDEAMALSAKRDATRAMVREAEENRQHELERRLREEAAQEEDIRRHQERLAARQAQVEAERKRKKEVADANFRAVVESTEKQRCEEEELRLLRDMLWEEELAAKREADDRERARKAEENKAEMMRAHHEQLKQRERRREAEAAVEAQRVSDMMAKFRADEEREKVALEQRERAKAHHRDSIQAQRLERERLYNMERQQELQELEKEKEREEYKKMVVAEARKRLLEQHAAALEGYLPKGAVKSAEELEYVRKLAAQQRSTAPYGQPQSAVAAMSASDRGRA</sequence>
<comment type="function">
    <text evidence="13">Microtubule inner protein (MIP) part of the dynein-decorated doublet microtubules (DMTs) in cilia axoneme, which is required for motile cilia beating. May play a role in the control of meiotic division and germ cell differentiation through regulation of pairing and recombination during meiosis. Required for sperm flagella assembly. May play a role in the assembly and function of the outer dynein arm-docking complex (ODA-DC). ODA-DC mediates outer dynein arms (ODA) binding onto the axonemal doublet microtubules.</text>
</comment>
<proteinExistence type="inferred from homology"/>
<dbReference type="InterPro" id="IPR026504">
    <property type="entry name" value="MNS1"/>
</dbReference>
<evidence type="ECO:0000256" key="3">
    <source>
        <dbReference type="ARBA" id="ARBA00009158"/>
    </source>
</evidence>
<dbReference type="GO" id="GO:0051321">
    <property type="term" value="P:meiotic cell cycle"/>
    <property type="evidence" value="ECO:0007669"/>
    <property type="project" value="UniProtKB-KW"/>
</dbReference>
<comment type="subcellular location">
    <subcellularLocation>
        <location evidence="2">Cytoplasm</location>
        <location evidence="2">Cytoskeleton</location>
        <location evidence="2">Flagellum axoneme</location>
    </subcellularLocation>
    <subcellularLocation>
        <location evidence="1">Nucleus</location>
    </subcellularLocation>
</comment>
<accession>A0A835Z6N9</accession>
<dbReference type="EMBL" id="JAFCMP010000097">
    <property type="protein sequence ID" value="KAG5187034.1"/>
    <property type="molecule type" value="Genomic_DNA"/>
</dbReference>
<keyword evidence="11" id="KW-0469">Meiosis</keyword>
<feature type="coiled-coil region" evidence="14">
    <location>
        <begin position="176"/>
        <end position="237"/>
    </location>
</feature>
<feature type="compositionally biased region" description="Polar residues" evidence="15">
    <location>
        <begin position="526"/>
        <end position="538"/>
    </location>
</feature>
<gene>
    <name evidence="17" type="ORF">JKP88DRAFT_267968</name>
</gene>
<feature type="coiled-coil region" evidence="14">
    <location>
        <begin position="69"/>
        <end position="103"/>
    </location>
</feature>
<dbReference type="Proteomes" id="UP000664859">
    <property type="component" value="Unassembled WGS sequence"/>
</dbReference>
<evidence type="ECO:0000256" key="9">
    <source>
        <dbReference type="ARBA" id="ARBA00023212"/>
    </source>
</evidence>
<organism evidence="17 18">
    <name type="scientific">Tribonema minus</name>
    <dbReference type="NCBI Taxonomy" id="303371"/>
    <lineage>
        <taxon>Eukaryota</taxon>
        <taxon>Sar</taxon>
        <taxon>Stramenopiles</taxon>
        <taxon>Ochrophyta</taxon>
        <taxon>PX clade</taxon>
        <taxon>Xanthophyceae</taxon>
        <taxon>Tribonematales</taxon>
        <taxon>Tribonemataceae</taxon>
        <taxon>Tribonema</taxon>
    </lineage>
</organism>
<dbReference type="PANTHER" id="PTHR19265:SF0">
    <property type="entry name" value="MEIOSIS-SPECIFIC NUCLEAR STRUCTURAL PROTEIN 1"/>
    <property type="match status" value="1"/>
</dbReference>
<evidence type="ECO:0000256" key="1">
    <source>
        <dbReference type="ARBA" id="ARBA00004123"/>
    </source>
</evidence>
<evidence type="ECO:0000256" key="5">
    <source>
        <dbReference type="ARBA" id="ARBA00022490"/>
    </source>
</evidence>
<keyword evidence="12" id="KW-0966">Cell projection</keyword>
<protein>
    <recommendedName>
        <fullName evidence="4">Meiosis-specific nuclear structural protein 1</fullName>
    </recommendedName>
</protein>
<keyword evidence="6" id="KW-0282">Flagellum</keyword>
<reference evidence="17" key="1">
    <citation type="submission" date="2021-02" db="EMBL/GenBank/DDBJ databases">
        <title>First Annotated Genome of the Yellow-green Alga Tribonema minus.</title>
        <authorList>
            <person name="Mahan K.M."/>
        </authorList>
    </citation>
    <scope>NUCLEOTIDE SEQUENCE</scope>
    <source>
        <strain evidence="17">UTEX B ZZ1240</strain>
    </source>
</reference>
<feature type="domain" description="Trichohyalin-plectin-homology" evidence="16">
    <location>
        <begin position="143"/>
        <end position="508"/>
    </location>
</feature>
<evidence type="ECO:0000256" key="13">
    <source>
        <dbReference type="ARBA" id="ARBA00046114"/>
    </source>
</evidence>
<comment type="caution">
    <text evidence="17">The sequence shown here is derived from an EMBL/GenBank/DDBJ whole genome shotgun (WGS) entry which is preliminary data.</text>
</comment>
<keyword evidence="5" id="KW-0963">Cytoplasm</keyword>
<evidence type="ECO:0000313" key="18">
    <source>
        <dbReference type="Proteomes" id="UP000664859"/>
    </source>
</evidence>
<evidence type="ECO:0000256" key="14">
    <source>
        <dbReference type="SAM" id="Coils"/>
    </source>
</evidence>
<evidence type="ECO:0000313" key="17">
    <source>
        <dbReference type="EMBL" id="KAG5187034.1"/>
    </source>
</evidence>
<evidence type="ECO:0000256" key="12">
    <source>
        <dbReference type="ARBA" id="ARBA00023273"/>
    </source>
</evidence>
<evidence type="ECO:0000256" key="7">
    <source>
        <dbReference type="ARBA" id="ARBA00023054"/>
    </source>
</evidence>
<evidence type="ECO:0000256" key="4">
    <source>
        <dbReference type="ARBA" id="ARBA00014813"/>
    </source>
</evidence>
<evidence type="ECO:0000259" key="16">
    <source>
        <dbReference type="Pfam" id="PF13868"/>
    </source>
</evidence>
<dbReference type="Pfam" id="PF13868">
    <property type="entry name" value="TPH"/>
    <property type="match status" value="1"/>
</dbReference>
<dbReference type="GO" id="GO:0005634">
    <property type="term" value="C:nucleus"/>
    <property type="evidence" value="ECO:0007669"/>
    <property type="project" value="UniProtKB-SubCell"/>
</dbReference>
<evidence type="ECO:0000256" key="10">
    <source>
        <dbReference type="ARBA" id="ARBA00023242"/>
    </source>
</evidence>
<dbReference type="OrthoDB" id="197839at2759"/>
<evidence type="ECO:0000256" key="2">
    <source>
        <dbReference type="ARBA" id="ARBA00004611"/>
    </source>
</evidence>
<keyword evidence="18" id="KW-1185">Reference proteome</keyword>
<evidence type="ECO:0000256" key="8">
    <source>
        <dbReference type="ARBA" id="ARBA00023069"/>
    </source>
</evidence>
<dbReference type="AlphaFoldDB" id="A0A835Z6N9"/>
<evidence type="ECO:0000256" key="6">
    <source>
        <dbReference type="ARBA" id="ARBA00022846"/>
    </source>
</evidence>
<feature type="coiled-coil region" evidence="14">
    <location>
        <begin position="274"/>
        <end position="333"/>
    </location>
</feature>
<comment type="similarity">
    <text evidence="3">Belongs to the MNS1 family.</text>
</comment>
<name>A0A835Z6N9_9STRA</name>
<dbReference type="InterPro" id="IPR043597">
    <property type="entry name" value="TPH_dom"/>
</dbReference>
<evidence type="ECO:0000256" key="11">
    <source>
        <dbReference type="ARBA" id="ARBA00023254"/>
    </source>
</evidence>
<keyword evidence="10" id="KW-0539">Nucleus</keyword>
<keyword evidence="7 14" id="KW-0175">Coiled coil</keyword>
<evidence type="ECO:0000256" key="15">
    <source>
        <dbReference type="SAM" id="MobiDB-lite"/>
    </source>
</evidence>
<feature type="coiled-coil region" evidence="14">
    <location>
        <begin position="456"/>
        <end position="490"/>
    </location>
</feature>